<accession>A0A2G8L2H3</accession>
<dbReference type="EMBL" id="MRZV01000248">
    <property type="protein sequence ID" value="PIK54461.1"/>
    <property type="molecule type" value="Genomic_DNA"/>
</dbReference>
<evidence type="ECO:0000256" key="1">
    <source>
        <dbReference type="SAM" id="Phobius"/>
    </source>
</evidence>
<proteinExistence type="predicted"/>
<evidence type="ECO:0000313" key="3">
    <source>
        <dbReference type="Proteomes" id="UP000230750"/>
    </source>
</evidence>
<keyword evidence="3" id="KW-1185">Reference proteome</keyword>
<dbReference type="AlphaFoldDB" id="A0A2G8L2H3"/>
<dbReference type="Proteomes" id="UP000230750">
    <property type="component" value="Unassembled WGS sequence"/>
</dbReference>
<dbReference type="GO" id="GO:0016409">
    <property type="term" value="F:palmitoyltransferase activity"/>
    <property type="evidence" value="ECO:0007669"/>
    <property type="project" value="InterPro"/>
</dbReference>
<protein>
    <submittedName>
        <fullName evidence="2">Putative palmitoyltransferase ZDHHC7</fullName>
    </submittedName>
</protein>
<comment type="caution">
    <text evidence="2">The sequence shown here is derived from an EMBL/GenBank/DDBJ whole genome shotgun (WGS) entry which is preliminary data.</text>
</comment>
<keyword evidence="2" id="KW-0808">Transferase</keyword>
<feature type="transmembrane region" description="Helical" evidence="1">
    <location>
        <begin position="7"/>
        <end position="32"/>
    </location>
</feature>
<keyword evidence="1" id="KW-0472">Membrane</keyword>
<keyword evidence="1" id="KW-0812">Transmembrane</keyword>
<feature type="transmembrane region" description="Helical" evidence="1">
    <location>
        <begin position="38"/>
        <end position="58"/>
    </location>
</feature>
<keyword evidence="1" id="KW-1133">Transmembrane helix</keyword>
<organism evidence="2 3">
    <name type="scientific">Stichopus japonicus</name>
    <name type="common">Sea cucumber</name>
    <dbReference type="NCBI Taxonomy" id="307972"/>
    <lineage>
        <taxon>Eukaryota</taxon>
        <taxon>Metazoa</taxon>
        <taxon>Echinodermata</taxon>
        <taxon>Eleutherozoa</taxon>
        <taxon>Echinozoa</taxon>
        <taxon>Holothuroidea</taxon>
        <taxon>Aspidochirotacea</taxon>
        <taxon>Aspidochirotida</taxon>
        <taxon>Stichopodidae</taxon>
        <taxon>Apostichopus</taxon>
    </lineage>
</organism>
<dbReference type="PANTHER" id="PTHR12246">
    <property type="entry name" value="PALMITOYLTRANSFERASE ZDHHC16"/>
    <property type="match status" value="1"/>
</dbReference>
<gene>
    <name evidence="2" type="ORF">BSL78_08674</name>
</gene>
<evidence type="ECO:0000313" key="2">
    <source>
        <dbReference type="EMBL" id="PIK54461.1"/>
    </source>
</evidence>
<name>A0A2G8L2H3_STIJA</name>
<sequence>MPFRDDPCGIFCIMIVYAAVCYADYVIIAWIILPSMSLSFWGMFHATAFNFVIFLLTYSHFRAVMSDPGIVPLPTRNLDFSDVSNGQFPKRLLDKDGGHWTVCQRCEAYRPPRPTTVGCVEGASERWTIIVHVRTYTCQRVNLAVVRETKITAGQPKLVKSWITGSPADIKEI</sequence>
<dbReference type="STRING" id="307972.A0A2G8L2H3"/>
<dbReference type="OrthoDB" id="331948at2759"/>
<reference evidence="2 3" key="1">
    <citation type="journal article" date="2017" name="PLoS Biol.">
        <title>The sea cucumber genome provides insights into morphological evolution and visceral regeneration.</title>
        <authorList>
            <person name="Zhang X."/>
            <person name="Sun L."/>
            <person name="Yuan J."/>
            <person name="Sun Y."/>
            <person name="Gao Y."/>
            <person name="Zhang L."/>
            <person name="Li S."/>
            <person name="Dai H."/>
            <person name="Hamel J.F."/>
            <person name="Liu C."/>
            <person name="Yu Y."/>
            <person name="Liu S."/>
            <person name="Lin W."/>
            <person name="Guo K."/>
            <person name="Jin S."/>
            <person name="Xu P."/>
            <person name="Storey K.B."/>
            <person name="Huan P."/>
            <person name="Zhang T."/>
            <person name="Zhou Y."/>
            <person name="Zhang J."/>
            <person name="Lin C."/>
            <person name="Li X."/>
            <person name="Xing L."/>
            <person name="Huo D."/>
            <person name="Sun M."/>
            <person name="Wang L."/>
            <person name="Mercier A."/>
            <person name="Li F."/>
            <person name="Yang H."/>
            <person name="Xiang J."/>
        </authorList>
    </citation>
    <scope>NUCLEOTIDE SEQUENCE [LARGE SCALE GENOMIC DNA]</scope>
    <source>
        <strain evidence="2">Shaxun</strain>
        <tissue evidence="2">Muscle</tissue>
    </source>
</reference>
<dbReference type="InterPro" id="IPR039859">
    <property type="entry name" value="PFA4/ZDH16/20/ERF2-like"/>
</dbReference>